<dbReference type="AlphaFoldDB" id="A0A7C9NU00"/>
<reference evidence="2 3" key="1">
    <citation type="submission" date="2019-09" db="EMBL/GenBank/DDBJ databases">
        <title>H2 Metabolism Revealed by Metagenomic Analysis in Subglacial Sediment of East Antarctica.</title>
        <authorList>
            <person name="Yang Z."/>
            <person name="Zhang Y."/>
            <person name="Lv Y."/>
            <person name="Yan W."/>
            <person name="Xiao X."/>
            <person name="Sun B."/>
            <person name="Ma H."/>
        </authorList>
    </citation>
    <scope>NUCLEOTIDE SEQUENCE [LARGE SCALE GENOMIC DNA]</scope>
    <source>
        <strain evidence="2">Bin2_2</strain>
    </source>
</reference>
<feature type="transmembrane region" description="Helical" evidence="1">
    <location>
        <begin position="139"/>
        <end position="158"/>
    </location>
</feature>
<dbReference type="EMBL" id="JAAFGW010000094">
    <property type="protein sequence ID" value="NDP48225.1"/>
    <property type="molecule type" value="Genomic_DNA"/>
</dbReference>
<organism evidence="2 3">
    <name type="scientific">Sulfuriferula multivorans</name>
    <dbReference type="NCBI Taxonomy" id="1559896"/>
    <lineage>
        <taxon>Bacteria</taxon>
        <taxon>Pseudomonadati</taxon>
        <taxon>Pseudomonadota</taxon>
        <taxon>Betaproteobacteria</taxon>
        <taxon>Nitrosomonadales</taxon>
        <taxon>Sulfuricellaceae</taxon>
        <taxon>Sulfuriferula</taxon>
    </lineage>
</organism>
<evidence type="ECO:0000256" key="1">
    <source>
        <dbReference type="SAM" id="Phobius"/>
    </source>
</evidence>
<sequence>MNKLRQLLINLRSSFWFLPSLMVLGSVVLATTLIEADSAGIDRWLAQWPRLFGAGSEGARQMLSMLAGSMMSVMGVTFSVILVALSLASSQYTSRILRNFMRSRVTQVTLGIFAGIFAYCLIVLRTIRGGDAEFVPSLAVSFAFFLALGGVGALIFFIHHIASSIQASSIIASIADETITAIDRIFPEKKGHGPDEDEDEVQDQALQSLDERTWYTVPAEGSGYIQIVGNDALISLARDWKTIVRMERGVGAFVVQNTALASLALTYPPDREMIAALNKAYSINCHRTVEQDPAFGIRQIVDIALKALSPGVNDTSTAVICIDYLTVILARLVSRQFPLSHCYDDGALRVINHVPTFEDLLDEAFDQIRRSAEGNVSIMARMLGAIDTLASLTNSPSHRRALKAQLQLIAELADRSIPSKHDLALIKRRMIHVRQAFEAEPASCAREEKGMVL</sequence>
<dbReference type="InterPro" id="IPR018723">
    <property type="entry name" value="DUF2254_membrane"/>
</dbReference>
<feature type="transmembrane region" description="Helical" evidence="1">
    <location>
        <begin position="62"/>
        <end position="87"/>
    </location>
</feature>
<dbReference type="Pfam" id="PF10011">
    <property type="entry name" value="DUF2254"/>
    <property type="match status" value="1"/>
</dbReference>
<keyword evidence="1" id="KW-1133">Transmembrane helix</keyword>
<evidence type="ECO:0000313" key="3">
    <source>
        <dbReference type="Proteomes" id="UP000483432"/>
    </source>
</evidence>
<gene>
    <name evidence="2" type="ORF">GZ085_07510</name>
</gene>
<comment type="caution">
    <text evidence="2">The sequence shown here is derived from an EMBL/GenBank/DDBJ whole genome shotgun (WGS) entry which is preliminary data.</text>
</comment>
<keyword evidence="1" id="KW-0472">Membrane</keyword>
<evidence type="ECO:0000313" key="2">
    <source>
        <dbReference type="EMBL" id="NDP48225.1"/>
    </source>
</evidence>
<protein>
    <submittedName>
        <fullName evidence="2">DUF2254 domain-containing protein</fullName>
    </submittedName>
</protein>
<dbReference type="Proteomes" id="UP000483432">
    <property type="component" value="Unassembled WGS sequence"/>
</dbReference>
<accession>A0A7C9NU00</accession>
<keyword evidence="1" id="KW-0812">Transmembrane</keyword>
<proteinExistence type="predicted"/>
<name>A0A7C9NU00_9PROT</name>
<feature type="transmembrane region" description="Helical" evidence="1">
    <location>
        <begin position="108"/>
        <end position="127"/>
    </location>
</feature>